<reference evidence="2 3" key="1">
    <citation type="submission" date="2015-11" db="EMBL/GenBank/DDBJ databases">
        <title>Genome Sequence of Bacillus simplex strain VanAntwerpen2.</title>
        <authorList>
            <person name="Couger M.B."/>
        </authorList>
    </citation>
    <scope>NUCLEOTIDE SEQUENCE [LARGE SCALE GENOMIC DNA]</scope>
    <source>
        <strain evidence="2 3">VanAntwerpen02</strain>
    </source>
</reference>
<keyword evidence="1" id="KW-0812">Transmembrane</keyword>
<feature type="transmembrane region" description="Helical" evidence="1">
    <location>
        <begin position="78"/>
        <end position="96"/>
    </location>
</feature>
<organism evidence="2 3">
    <name type="scientific">Peribacillus simplex</name>
    <dbReference type="NCBI Taxonomy" id="1478"/>
    <lineage>
        <taxon>Bacteria</taxon>
        <taxon>Bacillati</taxon>
        <taxon>Bacillota</taxon>
        <taxon>Bacilli</taxon>
        <taxon>Bacillales</taxon>
        <taxon>Bacillaceae</taxon>
        <taxon>Peribacillus</taxon>
    </lineage>
</organism>
<dbReference type="Proteomes" id="UP000064189">
    <property type="component" value="Unassembled WGS sequence"/>
</dbReference>
<dbReference type="EMBL" id="LNNH01000025">
    <property type="protein sequence ID" value="KWW17963.1"/>
    <property type="molecule type" value="Genomic_DNA"/>
</dbReference>
<name>A0A125QRU0_9BACI</name>
<sequence length="128" mass="14644">MKRNDDMFRIPIIEVILSMISSWWAVVLFNSPDLFNRLPNTYEFFGNIAKESHWGLLFLTAAIVKIMGIVLKNRWMRKIGLFLSALVYSLIAAAYFLGMGWFSVGFGTFSAISIMALWGIREVEIRNG</sequence>
<feature type="transmembrane region" description="Helical" evidence="1">
    <location>
        <begin position="102"/>
        <end position="120"/>
    </location>
</feature>
<keyword evidence="3" id="KW-1185">Reference proteome</keyword>
<proteinExistence type="predicted"/>
<dbReference type="AlphaFoldDB" id="A0A125QRU0"/>
<evidence type="ECO:0000256" key="1">
    <source>
        <dbReference type="SAM" id="Phobius"/>
    </source>
</evidence>
<feature type="transmembrane region" description="Helical" evidence="1">
    <location>
        <begin position="12"/>
        <end position="32"/>
    </location>
</feature>
<protein>
    <submittedName>
        <fullName evidence="2">Uncharacterized protein</fullName>
    </submittedName>
</protein>
<evidence type="ECO:0000313" key="3">
    <source>
        <dbReference type="Proteomes" id="UP000064189"/>
    </source>
</evidence>
<keyword evidence="1" id="KW-1133">Transmembrane helix</keyword>
<dbReference type="RefSeq" id="WP_061142605.1">
    <property type="nucleotide sequence ID" value="NZ_LNNH01000025.1"/>
</dbReference>
<accession>A0A125QRU0</accession>
<gene>
    <name evidence="2" type="ORF">AS888_20855</name>
</gene>
<feature type="transmembrane region" description="Helical" evidence="1">
    <location>
        <begin position="52"/>
        <end position="71"/>
    </location>
</feature>
<evidence type="ECO:0000313" key="2">
    <source>
        <dbReference type="EMBL" id="KWW17963.1"/>
    </source>
</evidence>
<keyword evidence="1" id="KW-0472">Membrane</keyword>
<comment type="caution">
    <text evidence="2">The sequence shown here is derived from an EMBL/GenBank/DDBJ whole genome shotgun (WGS) entry which is preliminary data.</text>
</comment>